<evidence type="ECO:0000313" key="2">
    <source>
        <dbReference type="Proteomes" id="UP000605201"/>
    </source>
</evidence>
<evidence type="ECO:0000313" key="1">
    <source>
        <dbReference type="EMBL" id="MBC8433899.1"/>
    </source>
</evidence>
<dbReference type="Proteomes" id="UP000605201">
    <property type="component" value="Unassembled WGS sequence"/>
</dbReference>
<name>A0A8J6P196_9BACT</name>
<protein>
    <submittedName>
        <fullName evidence="1">Uncharacterized protein</fullName>
    </submittedName>
</protein>
<sequence>MKSKKIFKERNPDFVGRGLGFIEKGELATAKKDIAEVESILKTMIKSFKSKHLTP</sequence>
<dbReference type="EMBL" id="JACNIG010000351">
    <property type="protein sequence ID" value="MBC8433899.1"/>
    <property type="molecule type" value="Genomic_DNA"/>
</dbReference>
<dbReference type="AlphaFoldDB" id="A0A8J6P196"/>
<reference evidence="1 2" key="1">
    <citation type="submission" date="2020-08" db="EMBL/GenBank/DDBJ databases">
        <title>Bridging the membrane lipid divide: bacteria of the FCB group superphylum have the potential to synthesize archaeal ether lipids.</title>
        <authorList>
            <person name="Villanueva L."/>
            <person name="Von Meijenfeldt F.A.B."/>
            <person name="Westbye A.B."/>
            <person name="Yadav S."/>
            <person name="Hopmans E.C."/>
            <person name="Dutilh B.E."/>
            <person name="Sinninghe Damste J.S."/>
        </authorList>
    </citation>
    <scope>NUCLEOTIDE SEQUENCE [LARGE SCALE GENOMIC DNA]</scope>
    <source>
        <strain evidence="1">NIOZ-UU17</strain>
    </source>
</reference>
<comment type="caution">
    <text evidence="1">The sequence shown here is derived from an EMBL/GenBank/DDBJ whole genome shotgun (WGS) entry which is preliminary data.</text>
</comment>
<gene>
    <name evidence="1" type="ORF">H8D96_18460</name>
</gene>
<proteinExistence type="predicted"/>
<accession>A0A8J6P196</accession>
<organism evidence="1 2">
    <name type="scientific">Candidatus Desulfatibia vada</name>
    <dbReference type="NCBI Taxonomy" id="2841696"/>
    <lineage>
        <taxon>Bacteria</taxon>
        <taxon>Pseudomonadati</taxon>
        <taxon>Thermodesulfobacteriota</taxon>
        <taxon>Desulfobacteria</taxon>
        <taxon>Desulfobacterales</taxon>
        <taxon>Desulfobacterales incertae sedis</taxon>
        <taxon>Candidatus Desulfatibia</taxon>
    </lineage>
</organism>